<gene>
    <name evidence="3" type="ORF">NA8A_05868</name>
</gene>
<proteinExistence type="predicted"/>
<dbReference type="Proteomes" id="UP000007374">
    <property type="component" value="Unassembled WGS sequence"/>
</dbReference>
<dbReference type="InterPro" id="IPR012938">
    <property type="entry name" value="Glc/Sorbosone_DH"/>
</dbReference>
<dbReference type="OrthoDB" id="9770043at2"/>
<reference evidence="3 4" key="1">
    <citation type="journal article" date="2012" name="J. Bacteriol.">
        <title>Genome Sequence of Nitratireductor indicus Type Strain C115.</title>
        <authorList>
            <person name="Lai Q."/>
            <person name="Li G."/>
            <person name="Yu Z."/>
            <person name="Shao Z."/>
        </authorList>
    </citation>
    <scope>NUCLEOTIDE SEQUENCE [LARGE SCALE GENOMIC DNA]</scope>
    <source>
        <strain evidence="3 4">C115</strain>
    </source>
</reference>
<evidence type="ECO:0000313" key="4">
    <source>
        <dbReference type="Proteomes" id="UP000007374"/>
    </source>
</evidence>
<dbReference type="eggNOG" id="COG2133">
    <property type="taxonomic scope" value="Bacteria"/>
</dbReference>
<dbReference type="InterPro" id="IPR011041">
    <property type="entry name" value="Quinoprot_gluc/sorb_DH_b-prop"/>
</dbReference>
<dbReference type="AlphaFoldDB" id="K2NW19"/>
<dbReference type="PANTHER" id="PTHR19328:SF75">
    <property type="entry name" value="ALDOSE SUGAR DEHYDROGENASE YLII"/>
    <property type="match status" value="1"/>
</dbReference>
<dbReference type="SUPFAM" id="SSF50952">
    <property type="entry name" value="Soluble quinoprotein glucose dehydrogenase"/>
    <property type="match status" value="1"/>
</dbReference>
<dbReference type="STRING" id="721133.SAMN05216176_101129"/>
<organism evidence="3 4">
    <name type="scientific">Nitratireductor indicus C115</name>
    <dbReference type="NCBI Taxonomy" id="1231190"/>
    <lineage>
        <taxon>Bacteria</taxon>
        <taxon>Pseudomonadati</taxon>
        <taxon>Pseudomonadota</taxon>
        <taxon>Alphaproteobacteria</taxon>
        <taxon>Hyphomicrobiales</taxon>
        <taxon>Phyllobacteriaceae</taxon>
        <taxon>Nitratireductor</taxon>
    </lineage>
</organism>
<dbReference type="EMBL" id="AMSI01000003">
    <property type="protein sequence ID" value="EKF43535.1"/>
    <property type="molecule type" value="Genomic_DNA"/>
</dbReference>
<protein>
    <submittedName>
        <fullName evidence="3">Glucose sorbosone dehydrogenase</fullName>
    </submittedName>
</protein>
<sequence length="375" mass="40598">MKCLLLAMSFAFSQSGTAMAAQTFKTQAGPVSAQTLARGLENPWGLAFLPDGAALVTERAGRLRLLEGETLSSPIEGVPEVAANGQGGLLDIAVAEDFAQSGTIYLSYSQPGEGGAGTAIARARLIRDAGTARLEDVKTIFSMNRKTATTQHFGSRIVLHPDGTLFFTIGDRGDGKRAQDPKDHAGSVLRINPDGTIPEDNPFARDQNGAPEIWSIGHRNPQGAFYDPMTQAVWTVEHGARGGDEVNRPEAGKNYGWPVISYGRHYSGLKIGEGTQAPGYEQPLHYWDPSIAPSGADVYRGAMFPQWQDDVLVAALKYNLVSRLDRDENGQIVGEERLFEGAFGRIRDVNVAPDGSIWLLTDERDGAIIRIFRED</sequence>
<feature type="domain" description="Glucose/Sorbosone dehydrogenase" evidence="2">
    <location>
        <begin position="40"/>
        <end position="370"/>
    </location>
</feature>
<feature type="signal peptide" evidence="1">
    <location>
        <begin position="1"/>
        <end position="20"/>
    </location>
</feature>
<dbReference type="PATRIC" id="fig|1231190.3.peg.1234"/>
<evidence type="ECO:0000313" key="3">
    <source>
        <dbReference type="EMBL" id="EKF43535.1"/>
    </source>
</evidence>
<dbReference type="Gene3D" id="2.120.10.30">
    <property type="entry name" value="TolB, C-terminal domain"/>
    <property type="match status" value="1"/>
</dbReference>
<name>K2NW19_9HYPH</name>
<dbReference type="Pfam" id="PF07995">
    <property type="entry name" value="GSDH"/>
    <property type="match status" value="1"/>
</dbReference>
<evidence type="ECO:0000259" key="2">
    <source>
        <dbReference type="Pfam" id="PF07995"/>
    </source>
</evidence>
<comment type="caution">
    <text evidence="3">The sequence shown here is derived from an EMBL/GenBank/DDBJ whole genome shotgun (WGS) entry which is preliminary data.</text>
</comment>
<dbReference type="InterPro" id="IPR011042">
    <property type="entry name" value="6-blade_b-propeller_TolB-like"/>
</dbReference>
<accession>K2NW19</accession>
<dbReference type="PANTHER" id="PTHR19328">
    <property type="entry name" value="HEDGEHOG-INTERACTING PROTEIN"/>
    <property type="match status" value="1"/>
</dbReference>
<dbReference type="RefSeq" id="WP_009449734.1">
    <property type="nucleotide sequence ID" value="NZ_AMSI01000003.1"/>
</dbReference>
<keyword evidence="1" id="KW-0732">Signal</keyword>
<feature type="chain" id="PRO_5003862630" evidence="1">
    <location>
        <begin position="21"/>
        <end position="375"/>
    </location>
</feature>
<keyword evidence="4" id="KW-1185">Reference proteome</keyword>
<evidence type="ECO:0000256" key="1">
    <source>
        <dbReference type="SAM" id="SignalP"/>
    </source>
</evidence>